<keyword evidence="2" id="KW-1185">Reference proteome</keyword>
<evidence type="ECO:0000313" key="2">
    <source>
        <dbReference type="Proteomes" id="UP000004245"/>
    </source>
</evidence>
<evidence type="ECO:0000313" key="1">
    <source>
        <dbReference type="EMBL" id="EGD23993.1"/>
    </source>
</evidence>
<accession>E9T0P2</accession>
<name>E9T0P2_RHOHA</name>
<dbReference type="EMBL" id="ADNW02000010">
    <property type="protein sequence ID" value="EGD23993.1"/>
    <property type="molecule type" value="Genomic_DNA"/>
</dbReference>
<dbReference type="PROSITE" id="PS51257">
    <property type="entry name" value="PROKAR_LIPOPROTEIN"/>
    <property type="match status" value="1"/>
</dbReference>
<dbReference type="AlphaFoldDB" id="E9T0P2"/>
<comment type="caution">
    <text evidence="1">The sequence shown here is derived from an EMBL/GenBank/DDBJ whole genome shotgun (WGS) entry which is preliminary data.</text>
</comment>
<sequence>MRKWGVPKYERAPKRCPNGHQLGPGSVLVGWFACGCTDKGGHRTHDCRECGAVKYRPPHHGRRDYGDRWRRKRER</sequence>
<dbReference type="HOGENOM" id="CLU_2668648_0_0_11"/>
<reference evidence="1" key="1">
    <citation type="submission" date="2011-01" db="EMBL/GenBank/DDBJ databases">
        <authorList>
            <person name="Muzny D."/>
            <person name="Qin X."/>
            <person name="Buhay C."/>
            <person name="Dugan-Rocha S."/>
            <person name="Ding Y."/>
            <person name="Chen G."/>
            <person name="Hawes A."/>
            <person name="Holder M."/>
            <person name="Jhangiani S."/>
            <person name="Johnson A."/>
            <person name="Khan Z."/>
            <person name="Li Z."/>
            <person name="Liu W."/>
            <person name="Liu X."/>
            <person name="Perez L."/>
            <person name="Shen H."/>
            <person name="Wang Q."/>
            <person name="Watt J."/>
            <person name="Xi L."/>
            <person name="Xin Y."/>
            <person name="Zhou J."/>
            <person name="Deng J."/>
            <person name="Jiang H."/>
            <person name="Liu Y."/>
            <person name="Qu J."/>
            <person name="Song X.-Z."/>
            <person name="Zhang L."/>
            <person name="Villasana D."/>
            <person name="Johnson A."/>
            <person name="Liu J."/>
            <person name="Liyanage D."/>
            <person name="Lorensuhewa L."/>
            <person name="Robinson T."/>
            <person name="Song A."/>
            <person name="Song B.-B."/>
            <person name="Dinh H."/>
            <person name="Thornton R."/>
            <person name="Coyle M."/>
            <person name="Francisco L."/>
            <person name="Jackson L."/>
            <person name="Javaid M."/>
            <person name="Korchina V."/>
            <person name="Kovar C."/>
            <person name="Mata R."/>
            <person name="Mathew T."/>
            <person name="Ngo R."/>
            <person name="Nguyen L."/>
            <person name="Nguyen N."/>
            <person name="Okwuonu G."/>
            <person name="Ongeri F."/>
            <person name="Pham C."/>
            <person name="Simmons D."/>
            <person name="Wilczek-Boney K."/>
            <person name="Hale W."/>
            <person name="Jakkamsetti A."/>
            <person name="Pham P."/>
            <person name="Ruth R."/>
            <person name="San Lucas F."/>
            <person name="Warren J."/>
            <person name="Zhang J."/>
            <person name="Zhao Z."/>
            <person name="Zhou C."/>
            <person name="Zhu D."/>
            <person name="Lee S."/>
            <person name="Bess C."/>
            <person name="Blankenburg K."/>
            <person name="Forbes L."/>
            <person name="Fu Q."/>
            <person name="Gubbala S."/>
            <person name="Hirani K."/>
            <person name="Jayaseelan J.C."/>
            <person name="Lara F."/>
            <person name="Munidasa M."/>
            <person name="Palculict T."/>
            <person name="Patil S."/>
            <person name="Pu L.-L."/>
            <person name="Saada N."/>
            <person name="Tang L."/>
            <person name="Weissenberger G."/>
            <person name="Zhu Y."/>
            <person name="Hemphill L."/>
            <person name="Shang Y."/>
            <person name="Youmans B."/>
            <person name="Ayvaz T."/>
            <person name="Ross M."/>
            <person name="Santibanez J."/>
            <person name="Aqrawi P."/>
            <person name="Gross S."/>
            <person name="Joshi V."/>
            <person name="Fowler G."/>
            <person name="Nazareth L."/>
            <person name="Reid J."/>
            <person name="Worley K."/>
            <person name="Petrosino J."/>
            <person name="Highlander S."/>
            <person name="Gibbs R."/>
        </authorList>
    </citation>
    <scope>NUCLEOTIDE SEQUENCE [LARGE SCALE GENOMIC DNA]</scope>
    <source>
        <strain evidence="1">ATCC 33707</strain>
    </source>
</reference>
<proteinExistence type="predicted"/>
<organism evidence="1 2">
    <name type="scientific">Prescottella equi ATCC 33707</name>
    <dbReference type="NCBI Taxonomy" id="525370"/>
    <lineage>
        <taxon>Bacteria</taxon>
        <taxon>Bacillati</taxon>
        <taxon>Actinomycetota</taxon>
        <taxon>Actinomycetes</taxon>
        <taxon>Mycobacteriales</taxon>
        <taxon>Nocardiaceae</taxon>
        <taxon>Prescottella</taxon>
    </lineage>
</organism>
<gene>
    <name evidence="1" type="ORF">HMPREF0724_12201</name>
</gene>
<protein>
    <submittedName>
        <fullName evidence="1">Uncharacterized protein</fullName>
    </submittedName>
</protein>
<dbReference type="Proteomes" id="UP000004245">
    <property type="component" value="Unassembled WGS sequence"/>
</dbReference>